<keyword evidence="3" id="KW-1185">Reference proteome</keyword>
<dbReference type="AlphaFoldDB" id="A0A8W8M1D1"/>
<protein>
    <recommendedName>
        <fullName evidence="1">Mab-21-like HhH/H2TH-like domain-containing protein</fullName>
    </recommendedName>
</protein>
<evidence type="ECO:0000313" key="3">
    <source>
        <dbReference type="Proteomes" id="UP000005408"/>
    </source>
</evidence>
<proteinExistence type="predicted"/>
<dbReference type="Pfam" id="PF20266">
    <property type="entry name" value="Mab-21_C"/>
    <property type="match status" value="1"/>
</dbReference>
<evidence type="ECO:0000259" key="1">
    <source>
        <dbReference type="Pfam" id="PF20266"/>
    </source>
</evidence>
<dbReference type="Gene3D" id="1.10.1410.40">
    <property type="match status" value="1"/>
</dbReference>
<name>A0A8W8M1D1_MAGGI</name>
<reference evidence="2" key="1">
    <citation type="submission" date="2022-08" db="UniProtKB">
        <authorList>
            <consortium name="EnsemblMetazoa"/>
        </authorList>
    </citation>
    <scope>IDENTIFICATION</scope>
    <source>
        <strain evidence="2">05x7-T-G4-1.051#20</strain>
    </source>
</reference>
<accession>A0A8W8M1D1</accession>
<sequence>EKLLFKKGLTKIQKDTFSIFKLLMEHMNRNVPRPLKQKHIKSVFFYACEQIKLESWEDNPAGCIVYLLSDLLQCVKKRCIPHYFISSNNLLDYYSDEEVQTLCVHIEALRVFPIQCIEHLFDAYGWGIISKNGMSVLKDCEHFERTRDINYAWEKVFIPANLKSIMSLIKLRLYEDAYIMLKTVYEEVLLAPLPSDPPSFQDMFLEALSMVDDASAKKTLAALYDKDCGSDVLSQIKADVVLLRDVLSGDIDEQIGCMEIPKFITQNHILVAVWLDEKAREYYNRGDFEMSKKLLFTAINCTKRLLKGQNELEINDIEDDHLRDEIYQQKYEQSSRVISALLNICSHLGYVCFEPKDFEIIREHIKDLETYRHSHPNIEDLIQMLSSCLTRRESGFFNSPMYRPMTFGF</sequence>
<dbReference type="EnsemblMetazoa" id="G30843.1">
    <property type="protein sequence ID" value="G30843.1:cds"/>
    <property type="gene ID" value="G30843"/>
</dbReference>
<organism evidence="2 3">
    <name type="scientific">Magallana gigas</name>
    <name type="common">Pacific oyster</name>
    <name type="synonym">Crassostrea gigas</name>
    <dbReference type="NCBI Taxonomy" id="29159"/>
    <lineage>
        <taxon>Eukaryota</taxon>
        <taxon>Metazoa</taxon>
        <taxon>Spiralia</taxon>
        <taxon>Lophotrochozoa</taxon>
        <taxon>Mollusca</taxon>
        <taxon>Bivalvia</taxon>
        <taxon>Autobranchia</taxon>
        <taxon>Pteriomorphia</taxon>
        <taxon>Ostreida</taxon>
        <taxon>Ostreoidea</taxon>
        <taxon>Ostreidae</taxon>
        <taxon>Magallana</taxon>
    </lineage>
</organism>
<dbReference type="InterPro" id="IPR046906">
    <property type="entry name" value="Mab-21_HhH/H2TH-like"/>
</dbReference>
<dbReference type="PANTHER" id="PTHR10656">
    <property type="entry name" value="CELL FATE DETERMINING PROTEIN MAB21-RELATED"/>
    <property type="match status" value="1"/>
</dbReference>
<dbReference type="PANTHER" id="PTHR10656:SF69">
    <property type="entry name" value="MAB-21-LIKE HHH_H2TH-LIKE DOMAIN-CONTAINING PROTEIN"/>
    <property type="match status" value="1"/>
</dbReference>
<feature type="domain" description="Mab-21-like HhH/H2TH-like" evidence="1">
    <location>
        <begin position="14"/>
        <end position="107"/>
    </location>
</feature>
<evidence type="ECO:0000313" key="2">
    <source>
        <dbReference type="EnsemblMetazoa" id="G30843.1:cds"/>
    </source>
</evidence>
<dbReference type="Proteomes" id="UP000005408">
    <property type="component" value="Unassembled WGS sequence"/>
</dbReference>